<keyword evidence="10" id="KW-1185">Reference proteome</keyword>
<keyword evidence="5 7" id="KW-1133">Transmembrane helix</keyword>
<evidence type="ECO:0000256" key="2">
    <source>
        <dbReference type="ARBA" id="ARBA00010792"/>
    </source>
</evidence>
<feature type="transmembrane region" description="Helical" evidence="7">
    <location>
        <begin position="174"/>
        <end position="194"/>
    </location>
</feature>
<keyword evidence="3 7" id="KW-1003">Cell membrane</keyword>
<proteinExistence type="inferred from homology"/>
<gene>
    <name evidence="9" type="ORF">Psuf_081860</name>
</gene>
<reference evidence="9 10" key="2">
    <citation type="submission" date="2020-03" db="EMBL/GenBank/DDBJ databases">
        <authorList>
            <person name="Ichikawa N."/>
            <person name="Kimura A."/>
            <person name="Kitahashi Y."/>
            <person name="Uohara A."/>
        </authorList>
    </citation>
    <scope>NUCLEOTIDE SEQUENCE [LARGE SCALE GENOMIC DNA]</scope>
    <source>
        <strain evidence="9 10">NBRC 105367</strain>
    </source>
</reference>
<dbReference type="PANTHER" id="PTHR30353:SF0">
    <property type="entry name" value="TRANSMEMBRANE PROTEIN"/>
    <property type="match status" value="1"/>
</dbReference>
<dbReference type="GO" id="GO:0005886">
    <property type="term" value="C:plasma membrane"/>
    <property type="evidence" value="ECO:0007669"/>
    <property type="project" value="UniProtKB-SubCell"/>
</dbReference>
<evidence type="ECO:0000256" key="3">
    <source>
        <dbReference type="ARBA" id="ARBA00022475"/>
    </source>
</evidence>
<comment type="caution">
    <text evidence="7">Lacks conserved residue(s) required for the propagation of feature annotation.</text>
</comment>
<name>A0A6F8YXZ1_9ACTN</name>
<dbReference type="InterPro" id="IPR032818">
    <property type="entry name" value="DedA-like"/>
</dbReference>
<dbReference type="Pfam" id="PF09335">
    <property type="entry name" value="VTT_dom"/>
    <property type="match status" value="1"/>
</dbReference>
<feature type="transmembrane region" description="Helical" evidence="7">
    <location>
        <begin position="141"/>
        <end position="162"/>
    </location>
</feature>
<dbReference type="KEGG" id="psuu:Psuf_081860"/>
<keyword evidence="6 7" id="KW-0472">Membrane</keyword>
<dbReference type="InterPro" id="IPR032816">
    <property type="entry name" value="VTT_dom"/>
</dbReference>
<keyword evidence="4 7" id="KW-0812">Transmembrane</keyword>
<reference evidence="9 10" key="1">
    <citation type="submission" date="2020-03" db="EMBL/GenBank/DDBJ databases">
        <title>Whole genome shotgun sequence of Phytohabitans suffuscus NBRC 105367.</title>
        <authorList>
            <person name="Komaki H."/>
            <person name="Tamura T."/>
        </authorList>
    </citation>
    <scope>NUCLEOTIDE SEQUENCE [LARGE SCALE GENOMIC DNA]</scope>
    <source>
        <strain evidence="9 10">NBRC 105367</strain>
    </source>
</reference>
<evidence type="ECO:0000313" key="9">
    <source>
        <dbReference type="EMBL" id="BCB90873.1"/>
    </source>
</evidence>
<feature type="domain" description="VTT" evidence="8">
    <location>
        <begin position="36"/>
        <end position="161"/>
    </location>
</feature>
<evidence type="ECO:0000259" key="8">
    <source>
        <dbReference type="Pfam" id="PF09335"/>
    </source>
</evidence>
<evidence type="ECO:0000256" key="1">
    <source>
        <dbReference type="ARBA" id="ARBA00004651"/>
    </source>
</evidence>
<dbReference type="PANTHER" id="PTHR30353">
    <property type="entry name" value="INNER MEMBRANE PROTEIN DEDA-RELATED"/>
    <property type="match status" value="1"/>
</dbReference>
<dbReference type="RefSeq" id="WP_173163354.1">
    <property type="nucleotide sequence ID" value="NZ_AP022871.1"/>
</dbReference>
<dbReference type="Proteomes" id="UP000503011">
    <property type="component" value="Chromosome"/>
</dbReference>
<protein>
    <recommendedName>
        <fullName evidence="8">VTT domain-containing protein</fullName>
    </recommendedName>
</protein>
<evidence type="ECO:0000256" key="7">
    <source>
        <dbReference type="RuleBase" id="RU367016"/>
    </source>
</evidence>
<sequence length="205" mass="21533">MSGLVDWLSATPGWVVYLVIFGVVCAEAAIFVGLVLPGEAVLVFGGVLAGLGHVDVAAVAACGIAGAVIGDTVGYQVGSHLGPRLRSSRLGRRVSQARWDRSEALIRRYGGPSVLLGRWVGFGRSLVPAVAGAAHLRYRRFLLWNVLGGASWAVTVTVLGYLAGGSWRRVERDLGGAALAVLGAVVLAVVAVVVTRRLVRRARRE</sequence>
<comment type="subcellular location">
    <subcellularLocation>
        <location evidence="1 7">Cell membrane</location>
        <topology evidence="1 7">Multi-pass membrane protein</topology>
    </subcellularLocation>
</comment>
<accession>A0A6F8YXZ1</accession>
<comment type="similarity">
    <text evidence="2 7">Belongs to the DedA family.</text>
</comment>
<evidence type="ECO:0000256" key="5">
    <source>
        <dbReference type="ARBA" id="ARBA00022989"/>
    </source>
</evidence>
<evidence type="ECO:0000256" key="6">
    <source>
        <dbReference type="ARBA" id="ARBA00023136"/>
    </source>
</evidence>
<dbReference type="AlphaFoldDB" id="A0A6F8YXZ1"/>
<dbReference type="EMBL" id="AP022871">
    <property type="protein sequence ID" value="BCB90873.1"/>
    <property type="molecule type" value="Genomic_DNA"/>
</dbReference>
<evidence type="ECO:0000313" key="10">
    <source>
        <dbReference type="Proteomes" id="UP000503011"/>
    </source>
</evidence>
<evidence type="ECO:0000256" key="4">
    <source>
        <dbReference type="ARBA" id="ARBA00022692"/>
    </source>
</evidence>
<organism evidence="9 10">
    <name type="scientific">Phytohabitans suffuscus</name>
    <dbReference type="NCBI Taxonomy" id="624315"/>
    <lineage>
        <taxon>Bacteria</taxon>
        <taxon>Bacillati</taxon>
        <taxon>Actinomycetota</taxon>
        <taxon>Actinomycetes</taxon>
        <taxon>Micromonosporales</taxon>
        <taxon>Micromonosporaceae</taxon>
    </lineage>
</organism>
<feature type="transmembrane region" description="Helical" evidence="7">
    <location>
        <begin position="14"/>
        <end position="36"/>
    </location>
</feature>